<reference evidence="1" key="1">
    <citation type="journal article" date="2020" name="Fungal Divers.">
        <title>Resolving the Mortierellaceae phylogeny through synthesis of multi-gene phylogenetics and phylogenomics.</title>
        <authorList>
            <person name="Vandepol N."/>
            <person name="Liber J."/>
            <person name="Desiro A."/>
            <person name="Na H."/>
            <person name="Kennedy M."/>
            <person name="Barry K."/>
            <person name="Grigoriev I.V."/>
            <person name="Miller A.N."/>
            <person name="O'Donnell K."/>
            <person name="Stajich J.E."/>
            <person name="Bonito G."/>
        </authorList>
    </citation>
    <scope>NUCLEOTIDE SEQUENCE</scope>
    <source>
        <strain evidence="1">MES-2147</strain>
    </source>
</reference>
<dbReference type="EMBL" id="JAAAHW010010229">
    <property type="protein sequence ID" value="KAF9928655.1"/>
    <property type="molecule type" value="Genomic_DNA"/>
</dbReference>
<dbReference type="AlphaFoldDB" id="A0A9P6IK07"/>
<feature type="non-terminal residue" evidence="1">
    <location>
        <position position="206"/>
    </location>
</feature>
<protein>
    <submittedName>
        <fullName evidence="1">Uncharacterized protein</fullName>
    </submittedName>
</protein>
<proteinExistence type="predicted"/>
<gene>
    <name evidence="1" type="ORF">BGZ65_006144</name>
</gene>
<sequence>MNNESGKQSYQAFRNPATLKVTNIPTVMDSKAGKSIILWRDIQAGFKNADSIRNGEFLVPFMIDENLEQVFPLRIVHQPGIVLDVFVETTKQNIFIGEDVCLPQIPSEGNEESKDYDDQLNESVYSLDIAVASLDIADNTTNRPIVVYPRTNSEASHSSVLPRIPLHSTPLQTLMSGQAIIKQSIDQHFDRLQTEMDKNKDLQHQM</sequence>
<evidence type="ECO:0000313" key="2">
    <source>
        <dbReference type="Proteomes" id="UP000749646"/>
    </source>
</evidence>
<dbReference type="Proteomes" id="UP000749646">
    <property type="component" value="Unassembled WGS sequence"/>
</dbReference>
<name>A0A9P6IK07_9FUNG</name>
<keyword evidence="2" id="KW-1185">Reference proteome</keyword>
<evidence type="ECO:0000313" key="1">
    <source>
        <dbReference type="EMBL" id="KAF9928655.1"/>
    </source>
</evidence>
<organism evidence="1 2">
    <name type="scientific">Modicella reniformis</name>
    <dbReference type="NCBI Taxonomy" id="1440133"/>
    <lineage>
        <taxon>Eukaryota</taxon>
        <taxon>Fungi</taxon>
        <taxon>Fungi incertae sedis</taxon>
        <taxon>Mucoromycota</taxon>
        <taxon>Mortierellomycotina</taxon>
        <taxon>Mortierellomycetes</taxon>
        <taxon>Mortierellales</taxon>
        <taxon>Mortierellaceae</taxon>
        <taxon>Modicella</taxon>
    </lineage>
</organism>
<comment type="caution">
    <text evidence="1">The sequence shown here is derived from an EMBL/GenBank/DDBJ whole genome shotgun (WGS) entry which is preliminary data.</text>
</comment>
<accession>A0A9P6IK07</accession>
<dbReference type="OrthoDB" id="2448945at2759"/>